<dbReference type="PROSITE" id="PS50157">
    <property type="entry name" value="ZINC_FINGER_C2H2_2"/>
    <property type="match status" value="2"/>
</dbReference>
<evidence type="ECO:0000313" key="7">
    <source>
        <dbReference type="EMBL" id="KAL0097936.1"/>
    </source>
</evidence>
<dbReference type="SMART" id="SM00355">
    <property type="entry name" value="ZnF_C2H2"/>
    <property type="match status" value="2"/>
</dbReference>
<evidence type="ECO:0000256" key="2">
    <source>
        <dbReference type="ARBA" id="ARBA00022737"/>
    </source>
</evidence>
<accession>A0ABR3BI89</accession>
<evidence type="ECO:0000256" key="3">
    <source>
        <dbReference type="ARBA" id="ARBA00022771"/>
    </source>
</evidence>
<name>A0ABR3BI89_PHYBL</name>
<evidence type="ECO:0000256" key="1">
    <source>
        <dbReference type="ARBA" id="ARBA00022723"/>
    </source>
</evidence>
<gene>
    <name evidence="7" type="ORF">J3Q64DRAFT_1694340</name>
</gene>
<keyword evidence="1" id="KW-0479">Metal-binding</keyword>
<dbReference type="Pfam" id="PF00096">
    <property type="entry name" value="zf-C2H2"/>
    <property type="match status" value="2"/>
</dbReference>
<evidence type="ECO:0000256" key="5">
    <source>
        <dbReference type="PROSITE-ProRule" id="PRU00042"/>
    </source>
</evidence>
<evidence type="ECO:0000313" key="8">
    <source>
        <dbReference type="Proteomes" id="UP001448207"/>
    </source>
</evidence>
<organism evidence="7 8">
    <name type="scientific">Phycomyces blakesleeanus</name>
    <dbReference type="NCBI Taxonomy" id="4837"/>
    <lineage>
        <taxon>Eukaryota</taxon>
        <taxon>Fungi</taxon>
        <taxon>Fungi incertae sedis</taxon>
        <taxon>Mucoromycota</taxon>
        <taxon>Mucoromycotina</taxon>
        <taxon>Mucoromycetes</taxon>
        <taxon>Mucorales</taxon>
        <taxon>Phycomycetaceae</taxon>
        <taxon>Phycomyces</taxon>
    </lineage>
</organism>
<keyword evidence="3 5" id="KW-0863">Zinc-finger</keyword>
<dbReference type="InterPro" id="IPR036236">
    <property type="entry name" value="Znf_C2H2_sf"/>
</dbReference>
<dbReference type="PROSITE" id="PS00028">
    <property type="entry name" value="ZINC_FINGER_C2H2_1"/>
    <property type="match status" value="2"/>
</dbReference>
<dbReference type="InterPro" id="IPR050329">
    <property type="entry name" value="GLI_C2H2-zinc-finger"/>
</dbReference>
<evidence type="ECO:0000259" key="6">
    <source>
        <dbReference type="PROSITE" id="PS50157"/>
    </source>
</evidence>
<keyword evidence="8" id="KW-1185">Reference proteome</keyword>
<dbReference type="PANTHER" id="PTHR19818">
    <property type="entry name" value="ZINC FINGER PROTEIN ZIC AND GLI"/>
    <property type="match status" value="1"/>
</dbReference>
<dbReference type="Gene3D" id="3.30.160.60">
    <property type="entry name" value="Classic Zinc Finger"/>
    <property type="match status" value="2"/>
</dbReference>
<dbReference type="Proteomes" id="UP001448207">
    <property type="component" value="Unassembled WGS sequence"/>
</dbReference>
<dbReference type="InterPro" id="IPR013087">
    <property type="entry name" value="Znf_C2H2_type"/>
</dbReference>
<keyword evidence="2" id="KW-0677">Repeat</keyword>
<reference evidence="7 8" key="1">
    <citation type="submission" date="2024-04" db="EMBL/GenBank/DDBJ databases">
        <title>Symmetric and asymmetric DNA N6-adenine methylation regulates different biological responses in Mucorales.</title>
        <authorList>
            <consortium name="Lawrence Berkeley National Laboratory"/>
            <person name="Lax C."/>
            <person name="Mondo S.J."/>
            <person name="Osorio-Concepcion M."/>
            <person name="Muszewska A."/>
            <person name="Corrochano-Luque M."/>
            <person name="Gutierrez G."/>
            <person name="Riley R."/>
            <person name="Lipzen A."/>
            <person name="Guo J."/>
            <person name="Hundley H."/>
            <person name="Amirebrahimi M."/>
            <person name="Ng V."/>
            <person name="Lorenzo-Gutierrez D."/>
            <person name="Binder U."/>
            <person name="Yang J."/>
            <person name="Song Y."/>
            <person name="Canovas D."/>
            <person name="Navarro E."/>
            <person name="Freitag M."/>
            <person name="Gabaldon T."/>
            <person name="Grigoriev I.V."/>
            <person name="Corrochano L.M."/>
            <person name="Nicolas F.E."/>
            <person name="Garre V."/>
        </authorList>
    </citation>
    <scope>NUCLEOTIDE SEQUENCE [LARGE SCALE GENOMIC DNA]</scope>
    <source>
        <strain evidence="7 8">L51</strain>
    </source>
</reference>
<dbReference type="EMBL" id="JBCLYO010000001">
    <property type="protein sequence ID" value="KAL0097936.1"/>
    <property type="molecule type" value="Genomic_DNA"/>
</dbReference>
<evidence type="ECO:0000256" key="4">
    <source>
        <dbReference type="ARBA" id="ARBA00022833"/>
    </source>
</evidence>
<dbReference type="SUPFAM" id="SSF57667">
    <property type="entry name" value="beta-beta-alpha zinc fingers"/>
    <property type="match status" value="1"/>
</dbReference>
<sequence length="397" mass="44450">MSFEIDQSMQFVVQPQSLKSDIRAFSPEFYHNHADSPTYSVTSNATNSSFGSLKKTPSLDGSISFGIDNPEVYYTYNELITVKPNPRHSPHFDLAPNPSSPIRRVGQSAAIKCELMSPLPDPCYYDPYPDQYYSAGPEHPVNTNTSTNTSLCTATPCGYPCGYNYQSNYRSWYHEQQQQQQIQIQTQSCVQTCCSQSLSSPPGCLSDPSSLDHQNIQYRNCAPNRIPFTSDIIINNNSNSSSNHNTHINSHNNPANFGYHHQPTNSCHSVNAAYSPCGSPYPGPTMQNRPLQHIVSPYINDDYIIPKTEYCQDINSNGFTPLRGVSSKASSTPPRRYKCSLCIKRFTRPSSLATHMHSHTGEFYVKPYKCSVDGCGRRFSVVSNLRRHAKIHFGNVQ</sequence>
<keyword evidence="4" id="KW-0862">Zinc</keyword>
<comment type="caution">
    <text evidence="7">The sequence shown here is derived from an EMBL/GenBank/DDBJ whole genome shotgun (WGS) entry which is preliminary data.</text>
</comment>
<protein>
    <recommendedName>
        <fullName evidence="6">C2H2-type domain-containing protein</fullName>
    </recommendedName>
</protein>
<feature type="domain" description="C2H2-type" evidence="6">
    <location>
        <begin position="368"/>
        <end position="397"/>
    </location>
</feature>
<dbReference type="PANTHER" id="PTHR19818:SF139">
    <property type="entry name" value="PAIR-RULE PROTEIN ODD-PAIRED"/>
    <property type="match status" value="1"/>
</dbReference>
<proteinExistence type="predicted"/>
<feature type="domain" description="C2H2-type" evidence="6">
    <location>
        <begin position="337"/>
        <end position="364"/>
    </location>
</feature>